<dbReference type="Proteomes" id="UP000732105">
    <property type="component" value="Unassembled WGS sequence"/>
</dbReference>
<proteinExistence type="inferred from homology"/>
<keyword evidence="1" id="KW-0812">Transmembrane</keyword>
<dbReference type="InterPro" id="IPR039426">
    <property type="entry name" value="TonB-dep_rcpt-like"/>
</dbReference>
<dbReference type="Gene3D" id="2.60.40.1120">
    <property type="entry name" value="Carboxypeptidase-like, regulatory domain"/>
    <property type="match status" value="1"/>
</dbReference>
<gene>
    <name evidence="4" type="ORF">ELS83_00150</name>
</gene>
<dbReference type="InterPro" id="IPR012910">
    <property type="entry name" value="Plug_dom"/>
</dbReference>
<dbReference type="SUPFAM" id="SSF56935">
    <property type="entry name" value="Porins"/>
    <property type="match status" value="1"/>
</dbReference>
<dbReference type="PROSITE" id="PS51257">
    <property type="entry name" value="PROKAR_LIPOPROTEIN"/>
    <property type="match status" value="1"/>
</dbReference>
<name>A0ABX1WQF8_9BACT</name>
<dbReference type="InterPro" id="IPR037066">
    <property type="entry name" value="Plug_dom_sf"/>
</dbReference>
<evidence type="ECO:0000256" key="2">
    <source>
        <dbReference type="SAM" id="SignalP"/>
    </source>
</evidence>
<comment type="similarity">
    <text evidence="1">Belongs to the TonB-dependent receptor family.</text>
</comment>
<dbReference type="PROSITE" id="PS52016">
    <property type="entry name" value="TONB_DEPENDENT_REC_3"/>
    <property type="match status" value="1"/>
</dbReference>
<dbReference type="SUPFAM" id="SSF49464">
    <property type="entry name" value="Carboxypeptidase regulatory domain-like"/>
    <property type="match status" value="1"/>
</dbReference>
<comment type="caution">
    <text evidence="4">The sequence shown here is derived from an EMBL/GenBank/DDBJ whole genome shotgun (WGS) entry which is preliminary data.</text>
</comment>
<reference evidence="4 5" key="1">
    <citation type="submission" date="2018-12" db="EMBL/GenBank/DDBJ databases">
        <title>Marinifilum JC070 sp. nov., a marine bacterium isolated from Yongle Blue Hole in the South China Sea.</title>
        <authorList>
            <person name="Fu T."/>
        </authorList>
    </citation>
    <scope>NUCLEOTIDE SEQUENCE [LARGE SCALE GENOMIC DNA]</scope>
    <source>
        <strain evidence="4 5">JC070</strain>
    </source>
</reference>
<accession>A0ABX1WQF8</accession>
<evidence type="ECO:0000313" key="5">
    <source>
        <dbReference type="Proteomes" id="UP000732105"/>
    </source>
</evidence>
<organism evidence="4 5">
    <name type="scientific">Marinifilum caeruleilacunae</name>
    <dbReference type="NCBI Taxonomy" id="2499076"/>
    <lineage>
        <taxon>Bacteria</taxon>
        <taxon>Pseudomonadati</taxon>
        <taxon>Bacteroidota</taxon>
        <taxon>Bacteroidia</taxon>
        <taxon>Marinilabiliales</taxon>
        <taxon>Marinifilaceae</taxon>
    </lineage>
</organism>
<dbReference type="EMBL" id="RZNH01000001">
    <property type="protein sequence ID" value="NOU58205.1"/>
    <property type="molecule type" value="Genomic_DNA"/>
</dbReference>
<dbReference type="Gene3D" id="2.170.130.10">
    <property type="entry name" value="TonB-dependent receptor, plug domain"/>
    <property type="match status" value="1"/>
</dbReference>
<keyword evidence="1" id="KW-1134">Transmembrane beta strand</keyword>
<evidence type="ECO:0000259" key="3">
    <source>
        <dbReference type="Pfam" id="PF07715"/>
    </source>
</evidence>
<dbReference type="Pfam" id="PF07715">
    <property type="entry name" value="Plug"/>
    <property type="match status" value="1"/>
</dbReference>
<keyword evidence="2" id="KW-0732">Signal</keyword>
<feature type="chain" id="PRO_5046521970" description="TonB-dependent receptor plug domain-containing protein" evidence="2">
    <location>
        <begin position="21"/>
        <end position="221"/>
    </location>
</feature>
<feature type="domain" description="TonB-dependent receptor plug" evidence="3">
    <location>
        <begin position="136"/>
        <end position="213"/>
    </location>
</feature>
<keyword evidence="1" id="KW-0472">Membrane</keyword>
<protein>
    <recommendedName>
        <fullName evidence="3">TonB-dependent receptor plug domain-containing protein</fullName>
    </recommendedName>
</protein>
<comment type="subcellular location">
    <subcellularLocation>
        <location evidence="1">Cell outer membrane</location>
        <topology evidence="1">Multi-pass membrane protein</topology>
    </subcellularLocation>
</comment>
<keyword evidence="1" id="KW-0813">Transport</keyword>
<evidence type="ECO:0000256" key="1">
    <source>
        <dbReference type="PROSITE-ProRule" id="PRU01360"/>
    </source>
</evidence>
<keyword evidence="5" id="KW-1185">Reference proteome</keyword>
<feature type="signal peptide" evidence="2">
    <location>
        <begin position="1"/>
        <end position="20"/>
    </location>
</feature>
<keyword evidence="1" id="KW-0998">Cell outer membrane</keyword>
<dbReference type="InterPro" id="IPR008969">
    <property type="entry name" value="CarboxyPept-like_regulatory"/>
</dbReference>
<sequence>MKNTISLFVLILFSCFTMSAQEIEIKGKITTYGQIPVVNADVIIQSSSQAVKTDEKGEFTCTCQAKDKLTFIANGFIKQTYKIRKKHDGIVNVDLKLSSKAGSEEKAIKAAHILELDKFRELVKLGPNYKDYSKYSTLIEALKNEFPSLKITPNEIIIRGPNSISLSSSAGIEVDGILVGLGMLRSLNPDNIASIEVIKGSQTARYGTRGANGMVVIKTKN</sequence>
<dbReference type="RefSeq" id="WP_171593476.1">
    <property type="nucleotide sequence ID" value="NZ_RZNH01000001.1"/>
</dbReference>
<evidence type="ECO:0000313" key="4">
    <source>
        <dbReference type="EMBL" id="NOU58205.1"/>
    </source>
</evidence>